<evidence type="ECO:0000313" key="7">
    <source>
        <dbReference type="Proteomes" id="UP000078486"/>
    </source>
</evidence>
<evidence type="ECO:0000256" key="3">
    <source>
        <dbReference type="PIRNR" id="PIRNR001365"/>
    </source>
</evidence>
<dbReference type="PANTHER" id="PTHR42849:SF1">
    <property type="entry name" value="N-ACETYLNEURAMINATE LYASE"/>
    <property type="match status" value="1"/>
</dbReference>
<dbReference type="PRINTS" id="PR00146">
    <property type="entry name" value="DHPICSNTHASE"/>
</dbReference>
<keyword evidence="7" id="KW-1185">Reference proteome</keyword>
<feature type="active site" description="Schiff-base intermediate with substrate" evidence="4">
    <location>
        <position position="172"/>
    </location>
</feature>
<dbReference type="GO" id="GO:0005829">
    <property type="term" value="C:cytosol"/>
    <property type="evidence" value="ECO:0007669"/>
    <property type="project" value="TreeGrafter"/>
</dbReference>
<feature type="active site" description="Proton donor/acceptor" evidence="4">
    <location>
        <position position="144"/>
    </location>
</feature>
<dbReference type="Proteomes" id="UP000078486">
    <property type="component" value="Unassembled WGS sequence"/>
</dbReference>
<evidence type="ECO:0000256" key="1">
    <source>
        <dbReference type="ARBA" id="ARBA00023239"/>
    </source>
</evidence>
<keyword evidence="1 3" id="KW-0456">Lyase</keyword>
<keyword evidence="2" id="KW-0704">Schiff base</keyword>
<evidence type="ECO:0000256" key="4">
    <source>
        <dbReference type="PIRSR" id="PIRSR001365-1"/>
    </source>
</evidence>
<comment type="similarity">
    <text evidence="3">Belongs to the DapA family.</text>
</comment>
<evidence type="ECO:0000256" key="2">
    <source>
        <dbReference type="ARBA" id="ARBA00023270"/>
    </source>
</evidence>
<protein>
    <recommendedName>
        <fullName evidence="8">Dihydrodipicolinate synthase family protein</fullName>
    </recommendedName>
</protein>
<proteinExistence type="inferred from homology"/>
<reference evidence="6 7" key="1">
    <citation type="submission" date="2016-01" db="EMBL/GenBank/DDBJ databases">
        <title>High potential of lignocellulose degradation of a new Verrucomicrobia species.</title>
        <authorList>
            <person name="Wang Y."/>
            <person name="Shi Y."/>
            <person name="Qiu Z."/>
            <person name="Liu S."/>
            <person name="Yang H."/>
        </authorList>
    </citation>
    <scope>NUCLEOTIDE SEQUENCE [LARGE SCALE GENOMIC DNA]</scope>
    <source>
        <strain evidence="6 7">TSB47</strain>
    </source>
</reference>
<evidence type="ECO:0008006" key="8">
    <source>
        <dbReference type="Google" id="ProtNLM"/>
    </source>
</evidence>
<dbReference type="STRING" id="1184151.AW736_11375"/>
<gene>
    <name evidence="6" type="ORF">AW736_11375</name>
</gene>
<dbReference type="GO" id="GO:0008747">
    <property type="term" value="F:N-acetylneuraminate lyase activity"/>
    <property type="evidence" value="ECO:0007669"/>
    <property type="project" value="TreeGrafter"/>
</dbReference>
<dbReference type="PANTHER" id="PTHR42849">
    <property type="entry name" value="N-ACETYLNEURAMINATE LYASE"/>
    <property type="match status" value="1"/>
</dbReference>
<dbReference type="Gene3D" id="3.20.20.70">
    <property type="entry name" value="Aldolase class I"/>
    <property type="match status" value="1"/>
</dbReference>
<dbReference type="InterPro" id="IPR013785">
    <property type="entry name" value="Aldolase_TIM"/>
</dbReference>
<feature type="binding site" evidence="5">
    <location>
        <position position="216"/>
    </location>
    <ligand>
        <name>pyruvate</name>
        <dbReference type="ChEBI" id="CHEBI:15361"/>
    </ligand>
</feature>
<dbReference type="PROSITE" id="PS00666">
    <property type="entry name" value="DHDPS_2"/>
    <property type="match status" value="1"/>
</dbReference>
<dbReference type="SUPFAM" id="SSF51569">
    <property type="entry name" value="Aldolase"/>
    <property type="match status" value="1"/>
</dbReference>
<name>A0A178IJH3_9BACT</name>
<dbReference type="GO" id="GO:0019262">
    <property type="term" value="P:N-acetylneuraminate catabolic process"/>
    <property type="evidence" value="ECO:0007669"/>
    <property type="project" value="TreeGrafter"/>
</dbReference>
<organism evidence="6 7">
    <name type="scientific">Termitidicoccus mucosus</name>
    <dbReference type="NCBI Taxonomy" id="1184151"/>
    <lineage>
        <taxon>Bacteria</taxon>
        <taxon>Pseudomonadati</taxon>
        <taxon>Verrucomicrobiota</taxon>
        <taxon>Opitutia</taxon>
        <taxon>Opitutales</taxon>
        <taxon>Opitutaceae</taxon>
        <taxon>Termitidicoccus</taxon>
    </lineage>
</organism>
<comment type="caution">
    <text evidence="6">The sequence shown here is derived from an EMBL/GenBank/DDBJ whole genome shotgun (WGS) entry which is preliminary data.</text>
</comment>
<dbReference type="SMART" id="SM01130">
    <property type="entry name" value="DHDPS"/>
    <property type="match status" value="1"/>
</dbReference>
<dbReference type="InterPro" id="IPR020625">
    <property type="entry name" value="Schiff_base-form_aldolases_AS"/>
</dbReference>
<dbReference type="EMBL" id="LRRQ01000076">
    <property type="protein sequence ID" value="OAM89908.1"/>
    <property type="molecule type" value="Genomic_DNA"/>
</dbReference>
<sequence length="306" mass="32624">MITSPNSSVRGMPSGIIVPIITPFDQDGSIDWPAYERVVAHVIAGGVDAIFVLGTTGEGPSLTTAGQRDLVKATQAHVAGRCAVYVGVTDTSLAESLRMTEHARDCGADAAVIAPAPYFPATPAGQIAYFSAFVEKSTLPVILYNIPQMTKVNIDLGAFNALVDDKKILGVKDSSGNMVYFQRLQHIARRRPDFSMLIGAEELLAESVLMGAHGGVTGGANLFPELYRDLFAAAKARDFDTLNRLQTRLMTLSCKLYAFSGGGYIIQGIKAALAARGFCQPWVQPPMLPADAALKATVAELVKEFS</sequence>
<dbReference type="AlphaFoldDB" id="A0A178IJH3"/>
<accession>A0A178IJH3</accession>
<dbReference type="RefSeq" id="WP_068770366.1">
    <property type="nucleotide sequence ID" value="NZ_CP109796.1"/>
</dbReference>
<feature type="binding site" evidence="5">
    <location>
        <position position="56"/>
    </location>
    <ligand>
        <name>pyruvate</name>
        <dbReference type="ChEBI" id="CHEBI:15361"/>
    </ligand>
</feature>
<dbReference type="CDD" id="cd00408">
    <property type="entry name" value="DHDPS-like"/>
    <property type="match status" value="1"/>
</dbReference>
<evidence type="ECO:0000313" key="6">
    <source>
        <dbReference type="EMBL" id="OAM89908.1"/>
    </source>
</evidence>
<evidence type="ECO:0000256" key="5">
    <source>
        <dbReference type="PIRSR" id="PIRSR001365-2"/>
    </source>
</evidence>
<dbReference type="InterPro" id="IPR002220">
    <property type="entry name" value="DapA-like"/>
</dbReference>
<dbReference type="PIRSF" id="PIRSF001365">
    <property type="entry name" value="DHDPS"/>
    <property type="match status" value="1"/>
</dbReference>
<dbReference type="Pfam" id="PF00701">
    <property type="entry name" value="DHDPS"/>
    <property type="match status" value="1"/>
</dbReference>